<dbReference type="PROSITE" id="PS01136">
    <property type="entry name" value="UPF0034"/>
    <property type="match status" value="1"/>
</dbReference>
<comment type="catalytic activity">
    <reaction evidence="9">
        <text>a 5,6-dihydrouridine in mRNA + NADP(+) = a uridine in mRNA + NADPH + H(+)</text>
        <dbReference type="Rhea" id="RHEA:69855"/>
        <dbReference type="Rhea" id="RHEA-COMP:14658"/>
        <dbReference type="Rhea" id="RHEA-COMP:17789"/>
        <dbReference type="ChEBI" id="CHEBI:15378"/>
        <dbReference type="ChEBI" id="CHEBI:57783"/>
        <dbReference type="ChEBI" id="CHEBI:58349"/>
        <dbReference type="ChEBI" id="CHEBI:65315"/>
        <dbReference type="ChEBI" id="CHEBI:74443"/>
    </reaction>
    <physiologicalReaction direction="right-to-left" evidence="9">
        <dbReference type="Rhea" id="RHEA:69857"/>
    </physiologicalReaction>
</comment>
<comment type="function">
    <text evidence="7">Catalyzes the synthesis of dihydrouridine, a modified base found in the D-loop of most tRNAs. Specifically modifies U47 in cytoplasmic tRNAs. Catalyzes the synthesis of dihydrouridine in some mRNAs, thereby affecting their translation.</text>
</comment>
<dbReference type="GeneID" id="25977286"/>
<keyword evidence="5" id="KW-0819">tRNA processing</keyword>
<evidence type="ECO:0000256" key="6">
    <source>
        <dbReference type="ARBA" id="ARBA00023002"/>
    </source>
</evidence>
<evidence type="ECO:0000313" key="12">
    <source>
        <dbReference type="EMBL" id="EFX06041.1"/>
    </source>
</evidence>
<evidence type="ECO:0000256" key="4">
    <source>
        <dbReference type="ARBA" id="ARBA00022664"/>
    </source>
</evidence>
<dbReference type="InterPro" id="IPR052582">
    <property type="entry name" value="tRNA-DUS-like"/>
</dbReference>
<keyword evidence="13" id="KW-1185">Reference proteome</keyword>
<reference evidence="12 13" key="1">
    <citation type="journal article" date="2011" name="Proc. Natl. Acad. Sci. U.S.A.">
        <title>Genome and transcriptome analyses of the mountain pine beetle-fungal symbiont Grosmannia clavigera, a lodgepole pine pathogen.</title>
        <authorList>
            <person name="DiGuistini S."/>
            <person name="Wang Y."/>
            <person name="Liao N.Y."/>
            <person name="Taylor G."/>
            <person name="Tanguay P."/>
            <person name="Feau N."/>
            <person name="Henrissat B."/>
            <person name="Chan S.K."/>
            <person name="Hesse-Orce U."/>
            <person name="Alamouti S.M."/>
            <person name="Tsui C.K.M."/>
            <person name="Docking R.T."/>
            <person name="Levasseur A."/>
            <person name="Haridas S."/>
            <person name="Robertson G."/>
            <person name="Birol I."/>
            <person name="Holt R.A."/>
            <person name="Marra M.A."/>
            <person name="Hamelin R.C."/>
            <person name="Hirst M."/>
            <person name="Jones S.J.M."/>
            <person name="Bohlmann J."/>
            <person name="Breuil C."/>
        </authorList>
    </citation>
    <scope>NUCLEOTIDE SEQUENCE [LARGE SCALE GENOMIC DNA]</scope>
    <source>
        <strain evidence="13">kw1407 / UAMH 11150</strain>
    </source>
</reference>
<keyword evidence="2" id="KW-0285">Flavoprotein</keyword>
<evidence type="ECO:0000256" key="10">
    <source>
        <dbReference type="SAM" id="MobiDB-lite"/>
    </source>
</evidence>
<dbReference type="GO" id="GO:0102264">
    <property type="term" value="F:tRNA-dihydrouridine20 synthase activity"/>
    <property type="evidence" value="ECO:0007669"/>
    <property type="project" value="EnsemblFungi"/>
</dbReference>
<feature type="domain" description="DUS-like FMN-binding" evidence="11">
    <location>
        <begin position="55"/>
        <end position="285"/>
    </location>
</feature>
<comment type="cofactor">
    <cofactor evidence="1">
        <name>FMN</name>
        <dbReference type="ChEBI" id="CHEBI:58210"/>
    </cofactor>
</comment>
<dbReference type="Gene3D" id="3.20.20.70">
    <property type="entry name" value="Aldolase class I"/>
    <property type="match status" value="1"/>
</dbReference>
<dbReference type="STRING" id="655863.F0X9D4"/>
<proteinExistence type="predicted"/>
<dbReference type="OrthoDB" id="10262250at2759"/>
<evidence type="ECO:0000259" key="11">
    <source>
        <dbReference type="Pfam" id="PF01207"/>
    </source>
</evidence>
<evidence type="ECO:0000256" key="1">
    <source>
        <dbReference type="ARBA" id="ARBA00001917"/>
    </source>
</evidence>
<accession>F0X9D4</accession>
<dbReference type="GO" id="GO:0005737">
    <property type="term" value="C:cytoplasm"/>
    <property type="evidence" value="ECO:0007669"/>
    <property type="project" value="TreeGrafter"/>
</dbReference>
<dbReference type="EMBL" id="GL629735">
    <property type="protein sequence ID" value="EFX06041.1"/>
    <property type="molecule type" value="Genomic_DNA"/>
</dbReference>
<protein>
    <submittedName>
        <fullName evidence="12">tRNA dihydrouridine synthase</fullName>
    </submittedName>
</protein>
<dbReference type="SUPFAM" id="SSF51395">
    <property type="entry name" value="FMN-linked oxidoreductases"/>
    <property type="match status" value="1"/>
</dbReference>
<dbReference type="Pfam" id="PF01207">
    <property type="entry name" value="Dus"/>
    <property type="match status" value="1"/>
</dbReference>
<dbReference type="eggNOG" id="KOG2334">
    <property type="taxonomic scope" value="Eukaryota"/>
</dbReference>
<dbReference type="FunCoup" id="F0X9D4">
    <property type="interactions" value="752"/>
</dbReference>
<keyword evidence="3" id="KW-0288">FMN</keyword>
<dbReference type="InterPro" id="IPR035587">
    <property type="entry name" value="DUS-like_FMN-bd"/>
</dbReference>
<evidence type="ECO:0000256" key="7">
    <source>
        <dbReference type="ARBA" id="ARBA00045934"/>
    </source>
</evidence>
<evidence type="ECO:0000256" key="3">
    <source>
        <dbReference type="ARBA" id="ARBA00022643"/>
    </source>
</evidence>
<dbReference type="CDD" id="cd02801">
    <property type="entry name" value="DUS_like_FMN"/>
    <property type="match status" value="1"/>
</dbReference>
<dbReference type="RefSeq" id="XP_014175523.1">
    <property type="nucleotide sequence ID" value="XM_014320048.1"/>
</dbReference>
<dbReference type="InParanoid" id="F0X9D4"/>
<comment type="catalytic activity">
    <reaction evidence="8">
        <text>a 5,6-dihydrouridine in mRNA + NAD(+) = a uridine in mRNA + NADH + H(+)</text>
        <dbReference type="Rhea" id="RHEA:69851"/>
        <dbReference type="Rhea" id="RHEA-COMP:14658"/>
        <dbReference type="Rhea" id="RHEA-COMP:17789"/>
        <dbReference type="ChEBI" id="CHEBI:15378"/>
        <dbReference type="ChEBI" id="CHEBI:57540"/>
        <dbReference type="ChEBI" id="CHEBI:57945"/>
        <dbReference type="ChEBI" id="CHEBI:65315"/>
        <dbReference type="ChEBI" id="CHEBI:74443"/>
    </reaction>
    <physiologicalReaction direction="right-to-left" evidence="8">
        <dbReference type="Rhea" id="RHEA:69853"/>
    </physiologicalReaction>
</comment>
<organism evidence="13">
    <name type="scientific">Grosmannia clavigera (strain kw1407 / UAMH 11150)</name>
    <name type="common">Blue stain fungus</name>
    <name type="synonym">Graphiocladiella clavigera</name>
    <dbReference type="NCBI Taxonomy" id="655863"/>
    <lineage>
        <taxon>Eukaryota</taxon>
        <taxon>Fungi</taxon>
        <taxon>Dikarya</taxon>
        <taxon>Ascomycota</taxon>
        <taxon>Pezizomycotina</taxon>
        <taxon>Sordariomycetes</taxon>
        <taxon>Sordariomycetidae</taxon>
        <taxon>Ophiostomatales</taxon>
        <taxon>Ophiostomataceae</taxon>
        <taxon>Leptographium</taxon>
    </lineage>
</organism>
<evidence type="ECO:0000256" key="5">
    <source>
        <dbReference type="ARBA" id="ARBA00022694"/>
    </source>
</evidence>
<feature type="region of interest" description="Disordered" evidence="10">
    <location>
        <begin position="391"/>
        <end position="410"/>
    </location>
</feature>
<dbReference type="PANTHER" id="PTHR45936">
    <property type="entry name" value="TRNA-DIHYDROURIDINE(20) SYNTHASE [NAD(P)+]-LIKE"/>
    <property type="match status" value="1"/>
</dbReference>
<name>F0X9D4_GROCL</name>
<dbReference type="PANTHER" id="PTHR45936:SF1">
    <property type="entry name" value="TRNA-DIHYDROURIDINE(20) SYNTHASE [NAD(P)+]-LIKE"/>
    <property type="match status" value="1"/>
</dbReference>
<gene>
    <name evidence="12" type="ORF">CMQ_4110</name>
</gene>
<dbReference type="InterPro" id="IPR013785">
    <property type="entry name" value="Aldolase_TIM"/>
</dbReference>
<dbReference type="GO" id="GO:0050660">
    <property type="term" value="F:flavin adenine dinucleotide binding"/>
    <property type="evidence" value="ECO:0007669"/>
    <property type="project" value="InterPro"/>
</dbReference>
<dbReference type="AlphaFoldDB" id="F0X9D4"/>
<keyword evidence="4" id="KW-0507">mRNA processing</keyword>
<dbReference type="HOGENOM" id="CLU_013299_3_2_1"/>
<evidence type="ECO:0000256" key="9">
    <source>
        <dbReference type="ARBA" id="ARBA00049447"/>
    </source>
</evidence>
<evidence type="ECO:0000256" key="2">
    <source>
        <dbReference type="ARBA" id="ARBA00022630"/>
    </source>
</evidence>
<dbReference type="InterPro" id="IPR018517">
    <property type="entry name" value="tRNA_hU_synthase_CS"/>
</dbReference>
<keyword evidence="6" id="KW-0560">Oxidoreductase</keyword>
<evidence type="ECO:0000313" key="13">
    <source>
        <dbReference type="Proteomes" id="UP000007796"/>
    </source>
</evidence>
<evidence type="ECO:0000256" key="8">
    <source>
        <dbReference type="ARBA" id="ARBA00048342"/>
    </source>
</evidence>
<sequence length="441" mass="47220">MLRRILRSMMTSEAVKKVPIPPRGVDYRGKIVLAPMVRSGELPSRLLALQYGADLVWGPETIDKSLIGTTRRFNERTQTIEWSRMPSSFSPHTTPKESVLYRIDPAHEGARLVFQMGTCNPDTAEAAARLVAADVAGIDINAGCPKPFSTDGGMGAALLKTPDLLCAILERLVATITPAFGIGISVKIRLLADAAETKTLVRRLVATGITGLTVHCRTRNMRPRERAIRDQLRMVADECRAAGVACLMNGDVTSRDQALSLMAEYGVDGAMIATAAERNPSCFRAEGDGGLAAWPEVVEHYVRHAIAVGNRFGNTKYLLVQMVPGRQSETMGLSRCHNYVDVCRSLDLPGLLAAAHDTDAALGIDPDSLLANKAAKEAEQSAKRKARAEAREMAEGAAAQRQHKRLKSSVEAVEGEVAKAAEAAVISVPPPSGPALAAASV</sequence>
<dbReference type="Proteomes" id="UP000007796">
    <property type="component" value="Unassembled WGS sequence"/>
</dbReference>
<dbReference type="GO" id="GO:0006397">
    <property type="term" value="P:mRNA processing"/>
    <property type="evidence" value="ECO:0007669"/>
    <property type="project" value="UniProtKB-KW"/>
</dbReference>